<reference evidence="1 2" key="1">
    <citation type="submission" date="2020-08" db="EMBL/GenBank/DDBJ databases">
        <authorList>
            <person name="Hejnol A."/>
        </authorList>
    </citation>
    <scope>NUCLEOTIDE SEQUENCE [LARGE SCALE GENOMIC DNA]</scope>
</reference>
<dbReference type="InterPro" id="IPR039494">
    <property type="entry name" value="F8A"/>
</dbReference>
<dbReference type="Proteomes" id="UP000549394">
    <property type="component" value="Unassembled WGS sequence"/>
</dbReference>
<dbReference type="PANTHER" id="PTHR16797">
    <property type="entry name" value="FACTOR VIII-ASSOCIATED GENE 1"/>
    <property type="match status" value="1"/>
</dbReference>
<dbReference type="GO" id="GO:0005769">
    <property type="term" value="C:early endosome"/>
    <property type="evidence" value="ECO:0007669"/>
    <property type="project" value="TreeGrafter"/>
</dbReference>
<proteinExistence type="predicted"/>
<comment type="caution">
    <text evidence="1">The sequence shown here is derived from an EMBL/GenBank/DDBJ whole genome shotgun (WGS) entry which is preliminary data.</text>
</comment>
<dbReference type="Gene3D" id="1.25.40.10">
    <property type="entry name" value="Tetratricopeptide repeat domain"/>
    <property type="match status" value="1"/>
</dbReference>
<keyword evidence="2" id="KW-1185">Reference proteome</keyword>
<name>A0A7I8VMT1_9ANNE</name>
<evidence type="ECO:0000313" key="2">
    <source>
        <dbReference type="Proteomes" id="UP000549394"/>
    </source>
</evidence>
<dbReference type="PANTHER" id="PTHR16797:SF4">
    <property type="entry name" value="40-KDA HUNTINGTIN-ASSOCIATED PROTEIN"/>
    <property type="match status" value="1"/>
</dbReference>
<dbReference type="EMBL" id="CAJFCJ010000006">
    <property type="protein sequence ID" value="CAD5115877.1"/>
    <property type="molecule type" value="Genomic_DNA"/>
</dbReference>
<dbReference type="AlphaFoldDB" id="A0A7I8VMT1"/>
<accession>A0A7I8VMT1</accession>
<dbReference type="InterPro" id="IPR011990">
    <property type="entry name" value="TPR-like_helical_dom_sf"/>
</dbReference>
<dbReference type="Pfam" id="PF14938">
    <property type="entry name" value="SNAP"/>
    <property type="match status" value="1"/>
</dbReference>
<gene>
    <name evidence="1" type="ORF">DGYR_LOCUS4564</name>
</gene>
<evidence type="ECO:0000313" key="1">
    <source>
        <dbReference type="EMBL" id="CAD5115877.1"/>
    </source>
</evidence>
<dbReference type="SUPFAM" id="SSF48452">
    <property type="entry name" value="TPR-like"/>
    <property type="match status" value="1"/>
</dbReference>
<sequence>MDPTDDIMIKYKNIAASLKKRFLRKPNLSEGADHFSREARILRDEECFEYSAFFSLAQARCEHTLPNYPGEADALICAAQSFLEAHMLETELNCPSFRENLLAASNCFDHAIRVYIENNERCLAASLCIQMGDTLRKLHLPDEAINHYENAMEHQKGNVTVVSQCFRDIASCNLEIKNYETALKTLTDLATYLRKNGHKSSSGKVLGESRDILCEAEINRILILMLTEPMQSRLHPANASLMETYSWLAEDYERDTFLPKNMFLLLQSAFMANQARDFEALSDLSQELSPFLNVEQKQLFSLILSEHCR</sequence>
<organism evidence="1 2">
    <name type="scientific">Dimorphilus gyrociliatus</name>
    <dbReference type="NCBI Taxonomy" id="2664684"/>
    <lineage>
        <taxon>Eukaryota</taxon>
        <taxon>Metazoa</taxon>
        <taxon>Spiralia</taxon>
        <taxon>Lophotrochozoa</taxon>
        <taxon>Annelida</taxon>
        <taxon>Polychaeta</taxon>
        <taxon>Polychaeta incertae sedis</taxon>
        <taxon>Dinophilidae</taxon>
        <taxon>Dimorphilus</taxon>
    </lineage>
</organism>
<dbReference type="GO" id="GO:0099518">
    <property type="term" value="P:vesicle cytoskeletal trafficking"/>
    <property type="evidence" value="ECO:0007669"/>
    <property type="project" value="TreeGrafter"/>
</dbReference>
<dbReference type="OrthoDB" id="10249246at2759"/>
<protein>
    <submittedName>
        <fullName evidence="1">DgyrCDS4816</fullName>
    </submittedName>
</protein>